<dbReference type="GO" id="GO:0032259">
    <property type="term" value="P:methylation"/>
    <property type="evidence" value="ECO:0007669"/>
    <property type="project" value="UniProtKB-KW"/>
</dbReference>
<dbReference type="InterPro" id="IPR050447">
    <property type="entry name" value="Erg6_SMT_methyltransf"/>
</dbReference>
<reference evidence="2 3" key="1">
    <citation type="submission" date="2019-11" db="EMBL/GenBank/DDBJ databases">
        <title>Spirosoma endbachense sp. nov., isolated from a natural salt meadow.</title>
        <authorList>
            <person name="Rojas J."/>
            <person name="Ambika Manirajan B."/>
            <person name="Ratering S."/>
            <person name="Suarez C."/>
            <person name="Geissler-Plaum R."/>
            <person name="Schnell S."/>
        </authorList>
    </citation>
    <scope>NUCLEOTIDE SEQUENCE [LARGE SCALE GENOMIC DNA]</scope>
    <source>
        <strain evidence="2 3">I-24</strain>
    </source>
</reference>
<dbReference type="GO" id="GO:0008168">
    <property type="term" value="F:methyltransferase activity"/>
    <property type="evidence" value="ECO:0007669"/>
    <property type="project" value="UniProtKB-KW"/>
</dbReference>
<dbReference type="AlphaFoldDB" id="A0A6P1W7M6"/>
<accession>A0A6P1W7M6</accession>
<sequence>MNTIIKNDWYKDFFAGLNCLMWERAATSDWTRQEVDFLMATLKVQPGAALLDIPCGFGRHTLELAKRGFYLTGIDISAEYVHKLRAEVAAQHLTVTVIHGDLLTAEISSGFDGAYCMGNSFGYVDEAGMQLFVQKVAGALKPGAHFVLNSGLVAESILPNFPLTKHYVLGDLQMDIRNTYVVGDSCMATELTYSQADRVEKQYFKHYVYTLSSIKRLLARYGLETVAVYNSTEQLPYELGDAQLYLVAQKS</sequence>
<dbReference type="Gene3D" id="3.40.50.150">
    <property type="entry name" value="Vaccinia Virus protein VP39"/>
    <property type="match status" value="1"/>
</dbReference>
<dbReference type="Gene3D" id="2.20.25.110">
    <property type="entry name" value="S-adenosyl-L-methionine-dependent methyltransferases"/>
    <property type="match status" value="1"/>
</dbReference>
<evidence type="ECO:0000313" key="3">
    <source>
        <dbReference type="Proteomes" id="UP000464577"/>
    </source>
</evidence>
<organism evidence="2 3">
    <name type="scientific">Spirosoma endbachense</name>
    <dbReference type="NCBI Taxonomy" id="2666025"/>
    <lineage>
        <taxon>Bacteria</taxon>
        <taxon>Pseudomonadati</taxon>
        <taxon>Bacteroidota</taxon>
        <taxon>Cytophagia</taxon>
        <taxon>Cytophagales</taxon>
        <taxon>Cytophagaceae</taxon>
        <taxon>Spirosoma</taxon>
    </lineage>
</organism>
<dbReference type="RefSeq" id="WP_162390438.1">
    <property type="nucleotide sequence ID" value="NZ_CP045997.1"/>
</dbReference>
<keyword evidence="2" id="KW-0489">Methyltransferase</keyword>
<name>A0A6P1W7M6_9BACT</name>
<dbReference type="KEGG" id="senf:GJR95_35760"/>
<proteinExistence type="predicted"/>
<dbReference type="Proteomes" id="UP000464577">
    <property type="component" value="Chromosome"/>
</dbReference>
<evidence type="ECO:0000259" key="1">
    <source>
        <dbReference type="Pfam" id="PF13649"/>
    </source>
</evidence>
<keyword evidence="2" id="KW-0808">Transferase</keyword>
<dbReference type="CDD" id="cd02440">
    <property type="entry name" value="AdoMet_MTases"/>
    <property type="match status" value="1"/>
</dbReference>
<dbReference type="EMBL" id="CP045997">
    <property type="protein sequence ID" value="QHW00048.1"/>
    <property type="molecule type" value="Genomic_DNA"/>
</dbReference>
<feature type="domain" description="Methyltransferase" evidence="1">
    <location>
        <begin position="51"/>
        <end position="143"/>
    </location>
</feature>
<dbReference type="InterPro" id="IPR029063">
    <property type="entry name" value="SAM-dependent_MTases_sf"/>
</dbReference>
<dbReference type="InterPro" id="IPR041698">
    <property type="entry name" value="Methyltransf_25"/>
</dbReference>
<keyword evidence="3" id="KW-1185">Reference proteome</keyword>
<protein>
    <submittedName>
        <fullName evidence="2">Methyltransferase domain-containing protein</fullName>
    </submittedName>
</protein>
<dbReference type="PANTHER" id="PTHR44068">
    <property type="entry name" value="ZGC:194242"/>
    <property type="match status" value="1"/>
</dbReference>
<gene>
    <name evidence="2" type="ORF">GJR95_35760</name>
</gene>
<dbReference type="Pfam" id="PF13649">
    <property type="entry name" value="Methyltransf_25"/>
    <property type="match status" value="1"/>
</dbReference>
<dbReference type="PANTHER" id="PTHR44068:SF11">
    <property type="entry name" value="GERANYL DIPHOSPHATE 2-C-METHYLTRANSFERASE"/>
    <property type="match status" value="1"/>
</dbReference>
<dbReference type="SUPFAM" id="SSF53335">
    <property type="entry name" value="S-adenosyl-L-methionine-dependent methyltransferases"/>
    <property type="match status" value="1"/>
</dbReference>
<evidence type="ECO:0000313" key="2">
    <source>
        <dbReference type="EMBL" id="QHW00048.1"/>
    </source>
</evidence>